<evidence type="ECO:0000313" key="4">
    <source>
        <dbReference type="WBParaSite" id="PTRK_0000041700.1"/>
    </source>
</evidence>
<dbReference type="InterPro" id="IPR015940">
    <property type="entry name" value="UBA"/>
</dbReference>
<name>A0A0N4Z140_PARTI</name>
<feature type="transmembrane region" description="Helical" evidence="1">
    <location>
        <begin position="60"/>
        <end position="78"/>
    </location>
</feature>
<keyword evidence="3" id="KW-1185">Reference proteome</keyword>
<evidence type="ECO:0000313" key="3">
    <source>
        <dbReference type="Proteomes" id="UP000038045"/>
    </source>
</evidence>
<dbReference type="AlphaFoldDB" id="A0A0N4Z140"/>
<evidence type="ECO:0000259" key="2">
    <source>
        <dbReference type="PROSITE" id="PS50030"/>
    </source>
</evidence>
<feature type="transmembrane region" description="Helical" evidence="1">
    <location>
        <begin position="21"/>
        <end position="40"/>
    </location>
</feature>
<feature type="domain" description="UBA" evidence="2">
    <location>
        <begin position="309"/>
        <end position="353"/>
    </location>
</feature>
<dbReference type="STRING" id="131310.A0A0N4Z140"/>
<organism evidence="3 4">
    <name type="scientific">Parastrongyloides trichosuri</name>
    <name type="common">Possum-specific nematode worm</name>
    <dbReference type="NCBI Taxonomy" id="131310"/>
    <lineage>
        <taxon>Eukaryota</taxon>
        <taxon>Metazoa</taxon>
        <taxon>Ecdysozoa</taxon>
        <taxon>Nematoda</taxon>
        <taxon>Chromadorea</taxon>
        <taxon>Rhabditida</taxon>
        <taxon>Tylenchina</taxon>
        <taxon>Panagrolaimomorpha</taxon>
        <taxon>Strongyloidoidea</taxon>
        <taxon>Strongyloididae</taxon>
        <taxon>Parastrongyloides</taxon>
    </lineage>
</organism>
<dbReference type="Proteomes" id="UP000038045">
    <property type="component" value="Unplaced"/>
</dbReference>
<keyword evidence="1" id="KW-0472">Membrane</keyword>
<accession>A0A0N4Z140</accession>
<dbReference type="PROSITE" id="PS50030">
    <property type="entry name" value="UBA"/>
    <property type="match status" value="1"/>
</dbReference>
<dbReference type="Gene3D" id="1.10.8.10">
    <property type="entry name" value="DNA helicase RuvA subunit, C-terminal domain"/>
    <property type="match status" value="1"/>
</dbReference>
<protein>
    <submittedName>
        <fullName evidence="4">UBA domain-containing protein</fullName>
    </submittedName>
</protein>
<keyword evidence="1" id="KW-1133">Transmembrane helix</keyword>
<dbReference type="WBParaSite" id="PTRK_0000041700.1">
    <property type="protein sequence ID" value="PTRK_0000041700.1"/>
    <property type="gene ID" value="PTRK_0000041700"/>
</dbReference>
<reference evidence="4" key="1">
    <citation type="submission" date="2017-02" db="UniProtKB">
        <authorList>
            <consortium name="WormBaseParasite"/>
        </authorList>
    </citation>
    <scope>IDENTIFICATION</scope>
</reference>
<keyword evidence="1" id="KW-0812">Transmembrane</keyword>
<evidence type="ECO:0000256" key="1">
    <source>
        <dbReference type="SAM" id="Phobius"/>
    </source>
</evidence>
<dbReference type="InterPro" id="IPR009060">
    <property type="entry name" value="UBA-like_sf"/>
</dbReference>
<dbReference type="SMART" id="SM00165">
    <property type="entry name" value="UBA"/>
    <property type="match status" value="1"/>
</dbReference>
<dbReference type="SUPFAM" id="SSF46934">
    <property type="entry name" value="UBA-like"/>
    <property type="match status" value="1"/>
</dbReference>
<dbReference type="Pfam" id="PF00627">
    <property type="entry name" value="UBA"/>
    <property type="match status" value="1"/>
</dbReference>
<proteinExistence type="predicted"/>
<sequence>MNKIEKSISFVEELTFFRGAPISKLWFFLFVSLTIFRVYWNATLDWTYTLRLSDFWQNTSLGQIILFILSVNDFTVTIGQIGLIHSGRLVERRFGSRKFFTFFLLIILISCPLFIYTLRCYTSFYRYNEHKIYIETLSEPLFAAIFVQLIKEIPILPYARIFGFPLSVHHFPIIFILQILISSNYSFIAIFIGAFISYLFSSNLFQNVFNKIIIPSKIFECDFTNLVYEFWDTCFNKYFEPADEALPIACTVEKQREELLDMYENEIIQQQMRQMYNNQHRNNFNNPDEQLHYLNRLLRRDNPMNVEQPTPEPPATAIETLRDMGFTNEDEVKEALRRFRNDVARAANHLLNR</sequence>
<feature type="transmembrane region" description="Helical" evidence="1">
    <location>
        <begin position="99"/>
        <end position="118"/>
    </location>
</feature>